<dbReference type="AlphaFoldDB" id="A0A834DIA1"/>
<reference evidence="2 3" key="1">
    <citation type="journal article" date="2020" name="Nature">
        <title>Six reference-quality genomes reveal evolution of bat adaptations.</title>
        <authorList>
            <person name="Jebb D."/>
            <person name="Huang Z."/>
            <person name="Pippel M."/>
            <person name="Hughes G.M."/>
            <person name="Lavrichenko K."/>
            <person name="Devanna P."/>
            <person name="Winkler S."/>
            <person name="Jermiin L.S."/>
            <person name="Skirmuntt E.C."/>
            <person name="Katzourakis A."/>
            <person name="Burkitt-Gray L."/>
            <person name="Ray D.A."/>
            <person name="Sullivan K.A.M."/>
            <person name="Roscito J.G."/>
            <person name="Kirilenko B.M."/>
            <person name="Davalos L.M."/>
            <person name="Corthals A.P."/>
            <person name="Power M.L."/>
            <person name="Jones G."/>
            <person name="Ransome R.D."/>
            <person name="Dechmann D.K.N."/>
            <person name="Locatelli A.G."/>
            <person name="Puechmaille S.J."/>
            <person name="Fedrigo O."/>
            <person name="Jarvis E.D."/>
            <person name="Hiller M."/>
            <person name="Vernes S.C."/>
            <person name="Myers E.W."/>
            <person name="Teeling E.C."/>
        </authorList>
    </citation>
    <scope>NUCLEOTIDE SEQUENCE [LARGE SCALE GENOMIC DNA]</scope>
    <source>
        <strain evidence="2">Bat1K_MPI-CBG_1</strain>
    </source>
</reference>
<dbReference type="Proteomes" id="UP000664940">
    <property type="component" value="Unassembled WGS sequence"/>
</dbReference>
<evidence type="ECO:0000313" key="2">
    <source>
        <dbReference type="EMBL" id="KAF6081936.1"/>
    </source>
</evidence>
<protein>
    <submittedName>
        <fullName evidence="2">Uncharacterized protein</fullName>
    </submittedName>
</protein>
<gene>
    <name evidence="2" type="ORF">HJG60_008913</name>
</gene>
<evidence type="ECO:0000256" key="1">
    <source>
        <dbReference type="SAM" id="MobiDB-lite"/>
    </source>
</evidence>
<sequence length="138" mass="14909">MCPGSRMISDAQTPPTGVSTRESCAQQRSLAGSPGLTQTQALQAYLNLPDIPRKNPSHLTCVCVCVCVCVFMGSASTDPTSPGPNIFQTNVPFPPKCTLHSGLRRLHRHCARTDFSLSLFPKQPSVTTVYLALTNTLY</sequence>
<dbReference type="EMBL" id="JABVXQ010000013">
    <property type="protein sequence ID" value="KAF6081936.1"/>
    <property type="molecule type" value="Genomic_DNA"/>
</dbReference>
<comment type="caution">
    <text evidence="2">The sequence shown here is derived from an EMBL/GenBank/DDBJ whole genome shotgun (WGS) entry which is preliminary data.</text>
</comment>
<organism evidence="2 3">
    <name type="scientific">Phyllostomus discolor</name>
    <name type="common">pale spear-nosed bat</name>
    <dbReference type="NCBI Taxonomy" id="89673"/>
    <lineage>
        <taxon>Eukaryota</taxon>
        <taxon>Metazoa</taxon>
        <taxon>Chordata</taxon>
        <taxon>Craniata</taxon>
        <taxon>Vertebrata</taxon>
        <taxon>Euteleostomi</taxon>
        <taxon>Mammalia</taxon>
        <taxon>Eutheria</taxon>
        <taxon>Laurasiatheria</taxon>
        <taxon>Chiroptera</taxon>
        <taxon>Yangochiroptera</taxon>
        <taxon>Phyllostomidae</taxon>
        <taxon>Phyllostominae</taxon>
        <taxon>Phyllostomus</taxon>
    </lineage>
</organism>
<proteinExistence type="predicted"/>
<feature type="region of interest" description="Disordered" evidence="1">
    <location>
        <begin position="1"/>
        <end position="20"/>
    </location>
</feature>
<accession>A0A834DIA1</accession>
<name>A0A834DIA1_9CHIR</name>
<feature type="compositionally biased region" description="Polar residues" evidence="1">
    <location>
        <begin position="10"/>
        <end position="20"/>
    </location>
</feature>
<evidence type="ECO:0000313" key="3">
    <source>
        <dbReference type="Proteomes" id="UP000664940"/>
    </source>
</evidence>